<sequence length="143" mass="15414">MKSQHSGFTLIELMIVVAIIAILAAIAIAQYQDYAIRAQVSEGASLADGVKSSIAEYYQNLGRFGTDNQSFGLATPVSISGRYVSQLDASNGIIDVTFGGTSHANIQGQHLIFSPIIHTGSIEWVCNRSNTLSEKYVPPICRH</sequence>
<dbReference type="RefSeq" id="WP_156641057.1">
    <property type="nucleotide sequence ID" value="NZ_WOXT01000001.1"/>
</dbReference>
<dbReference type="InterPro" id="IPR012902">
    <property type="entry name" value="N_methyl_site"/>
</dbReference>
<evidence type="ECO:0000313" key="5">
    <source>
        <dbReference type="EMBL" id="MUV13827.1"/>
    </source>
</evidence>
<gene>
    <name evidence="5" type="ORF">GN331_06340</name>
</gene>
<dbReference type="InterPro" id="IPR045584">
    <property type="entry name" value="Pilin-like"/>
</dbReference>
<dbReference type="Pfam" id="PF07963">
    <property type="entry name" value="N_methyl"/>
    <property type="match status" value="1"/>
</dbReference>
<organism evidence="5 6">
    <name type="scientific">Noviluteimonas gilva</name>
    <dbReference type="NCBI Taxonomy" id="2682097"/>
    <lineage>
        <taxon>Bacteria</taxon>
        <taxon>Pseudomonadati</taxon>
        <taxon>Pseudomonadota</taxon>
        <taxon>Gammaproteobacteria</taxon>
        <taxon>Lysobacterales</taxon>
        <taxon>Lysobacteraceae</taxon>
        <taxon>Noviluteimonas</taxon>
    </lineage>
</organism>
<dbReference type="Gene3D" id="3.30.700.10">
    <property type="entry name" value="Glycoprotein, Type 4 Pilin"/>
    <property type="match status" value="1"/>
</dbReference>
<dbReference type="GO" id="GO:0009289">
    <property type="term" value="C:pilus"/>
    <property type="evidence" value="ECO:0007669"/>
    <property type="project" value="InterPro"/>
</dbReference>
<keyword evidence="3" id="KW-0281">Fimbrium</keyword>
<keyword evidence="4" id="KW-1133">Transmembrane helix</keyword>
<comment type="similarity">
    <text evidence="1 3">Belongs to the N-Me-Phe pilin family.</text>
</comment>
<evidence type="ECO:0000256" key="3">
    <source>
        <dbReference type="RuleBase" id="RU000389"/>
    </source>
</evidence>
<name>A0A7C9MLV3_9GAMM</name>
<dbReference type="GO" id="GO:0007155">
    <property type="term" value="P:cell adhesion"/>
    <property type="evidence" value="ECO:0007669"/>
    <property type="project" value="InterPro"/>
</dbReference>
<dbReference type="AlphaFoldDB" id="A0A7C9MLV3"/>
<dbReference type="InterPro" id="IPR001082">
    <property type="entry name" value="Pilin"/>
</dbReference>
<keyword evidence="6" id="KW-1185">Reference proteome</keyword>
<evidence type="ECO:0000256" key="1">
    <source>
        <dbReference type="ARBA" id="ARBA00005233"/>
    </source>
</evidence>
<dbReference type="EMBL" id="WOXT01000001">
    <property type="protein sequence ID" value="MUV13827.1"/>
    <property type="molecule type" value="Genomic_DNA"/>
</dbReference>
<dbReference type="SUPFAM" id="SSF54523">
    <property type="entry name" value="Pili subunits"/>
    <property type="match status" value="1"/>
</dbReference>
<dbReference type="Pfam" id="PF00114">
    <property type="entry name" value="Pilin"/>
    <property type="match status" value="1"/>
</dbReference>
<proteinExistence type="inferred from homology"/>
<comment type="caution">
    <text evidence="5">The sequence shown here is derived from an EMBL/GenBank/DDBJ whole genome shotgun (WGS) entry which is preliminary data.</text>
</comment>
<protein>
    <submittedName>
        <fullName evidence="5">Prepilin-type N-terminal cleavage/methylation domain-containing protein</fullName>
    </submittedName>
</protein>
<dbReference type="PROSITE" id="PS00409">
    <property type="entry name" value="PROKAR_NTER_METHYL"/>
    <property type="match status" value="1"/>
</dbReference>
<accession>A0A7C9MLV3</accession>
<keyword evidence="2" id="KW-0488">Methylation</keyword>
<keyword evidence="4" id="KW-0812">Transmembrane</keyword>
<dbReference type="Proteomes" id="UP000479692">
    <property type="component" value="Unassembled WGS sequence"/>
</dbReference>
<keyword evidence="4" id="KW-0472">Membrane</keyword>
<dbReference type="NCBIfam" id="TIGR02532">
    <property type="entry name" value="IV_pilin_GFxxxE"/>
    <property type="match status" value="1"/>
</dbReference>
<dbReference type="PANTHER" id="PTHR30093">
    <property type="entry name" value="GENERAL SECRETION PATHWAY PROTEIN G"/>
    <property type="match status" value="1"/>
</dbReference>
<evidence type="ECO:0000313" key="6">
    <source>
        <dbReference type="Proteomes" id="UP000479692"/>
    </source>
</evidence>
<evidence type="ECO:0000256" key="2">
    <source>
        <dbReference type="ARBA" id="ARBA00022481"/>
    </source>
</evidence>
<reference evidence="5 6" key="1">
    <citation type="submission" date="2019-12" db="EMBL/GenBank/DDBJ databases">
        <authorList>
            <person name="Xu J."/>
        </authorList>
    </citation>
    <scope>NUCLEOTIDE SEQUENCE [LARGE SCALE GENOMIC DNA]</scope>
    <source>
        <strain evidence="5 6">HX-5-24</strain>
    </source>
</reference>
<evidence type="ECO:0000256" key="4">
    <source>
        <dbReference type="SAM" id="Phobius"/>
    </source>
</evidence>
<feature type="transmembrane region" description="Helical" evidence="4">
    <location>
        <begin position="6"/>
        <end position="29"/>
    </location>
</feature>
<dbReference type="PANTHER" id="PTHR30093:SF34">
    <property type="entry name" value="PREPILIN PEPTIDASE-DEPENDENT PROTEIN D"/>
    <property type="match status" value="1"/>
</dbReference>